<dbReference type="EC" id="2.3.1.-" evidence="4"/>
<dbReference type="InterPro" id="IPR002656">
    <property type="entry name" value="Acyl_transf_3_dom"/>
</dbReference>
<name>A0ABU7R7R6_9ACTN</name>
<keyword evidence="2" id="KW-1133">Transmembrane helix</keyword>
<feature type="compositionally biased region" description="Basic and acidic residues" evidence="1">
    <location>
        <begin position="59"/>
        <end position="71"/>
    </location>
</feature>
<feature type="transmembrane region" description="Helical" evidence="2">
    <location>
        <begin position="408"/>
        <end position="429"/>
    </location>
</feature>
<keyword evidence="2" id="KW-0472">Membrane</keyword>
<evidence type="ECO:0000313" key="5">
    <source>
        <dbReference type="Proteomes" id="UP001332931"/>
    </source>
</evidence>
<feature type="compositionally biased region" description="Low complexity" evidence="1">
    <location>
        <begin position="499"/>
        <end position="513"/>
    </location>
</feature>
<feature type="transmembrane region" description="Helical" evidence="2">
    <location>
        <begin position="89"/>
        <end position="108"/>
    </location>
</feature>
<reference evidence="4 5" key="1">
    <citation type="submission" date="2024-01" db="EMBL/GenBank/DDBJ databases">
        <title>Description of Olsenella sp. nov., isolated from pig feces.</title>
        <authorList>
            <person name="Chang Y.-H."/>
        </authorList>
    </citation>
    <scope>NUCLEOTIDE SEQUENCE [LARGE SCALE GENOMIC DNA]</scope>
    <source>
        <strain evidence="4 5">YH-ols2223</strain>
    </source>
</reference>
<evidence type="ECO:0000259" key="3">
    <source>
        <dbReference type="Pfam" id="PF01757"/>
    </source>
</evidence>
<feature type="transmembrane region" description="Helical" evidence="2">
    <location>
        <begin position="450"/>
        <end position="472"/>
    </location>
</feature>
<feature type="transmembrane region" description="Helical" evidence="2">
    <location>
        <begin position="342"/>
        <end position="363"/>
    </location>
</feature>
<protein>
    <submittedName>
        <fullName evidence="4">Acyltransferase family protein</fullName>
        <ecNumber evidence="4">2.3.1.-</ecNumber>
    </submittedName>
</protein>
<feature type="region of interest" description="Disordered" evidence="1">
    <location>
        <begin position="496"/>
        <end position="526"/>
    </location>
</feature>
<keyword evidence="4" id="KW-0808">Transferase</keyword>
<dbReference type="PANTHER" id="PTHR23028">
    <property type="entry name" value="ACETYLTRANSFERASE"/>
    <property type="match status" value="1"/>
</dbReference>
<feature type="transmembrane region" description="Helical" evidence="2">
    <location>
        <begin position="156"/>
        <end position="176"/>
    </location>
</feature>
<keyword evidence="4" id="KW-0012">Acyltransferase</keyword>
<evidence type="ECO:0000256" key="2">
    <source>
        <dbReference type="SAM" id="Phobius"/>
    </source>
</evidence>
<feature type="region of interest" description="Disordered" evidence="1">
    <location>
        <begin position="1"/>
        <end position="83"/>
    </location>
</feature>
<comment type="caution">
    <text evidence="4">The sequence shown here is derived from an EMBL/GenBank/DDBJ whole genome shotgun (WGS) entry which is preliminary data.</text>
</comment>
<feature type="transmembrane region" description="Helical" evidence="2">
    <location>
        <begin position="250"/>
        <end position="267"/>
    </location>
</feature>
<evidence type="ECO:0000313" key="4">
    <source>
        <dbReference type="EMBL" id="MEE6146636.1"/>
    </source>
</evidence>
<proteinExistence type="predicted"/>
<feature type="compositionally biased region" description="Basic and acidic residues" evidence="1">
    <location>
        <begin position="1"/>
        <end position="11"/>
    </location>
</feature>
<gene>
    <name evidence="4" type="ORF">VXJ25_01295</name>
</gene>
<keyword evidence="2" id="KW-0812">Transmembrane</keyword>
<dbReference type="EMBL" id="JAZGJQ010000001">
    <property type="protein sequence ID" value="MEE6146636.1"/>
    <property type="molecule type" value="Genomic_DNA"/>
</dbReference>
<dbReference type="Pfam" id="PF01757">
    <property type="entry name" value="Acyl_transf_3"/>
    <property type="match status" value="1"/>
</dbReference>
<feature type="transmembrane region" description="Helical" evidence="2">
    <location>
        <begin position="215"/>
        <end position="238"/>
    </location>
</feature>
<dbReference type="PANTHER" id="PTHR23028:SF53">
    <property type="entry name" value="ACYL_TRANSF_3 DOMAIN-CONTAINING PROTEIN"/>
    <property type="match status" value="1"/>
</dbReference>
<feature type="transmembrane region" description="Helical" evidence="2">
    <location>
        <begin position="114"/>
        <end position="135"/>
    </location>
</feature>
<organism evidence="4 5">
    <name type="scientific">Olsenella absiana</name>
    <dbReference type="NCBI Taxonomy" id="3115222"/>
    <lineage>
        <taxon>Bacteria</taxon>
        <taxon>Bacillati</taxon>
        <taxon>Actinomycetota</taxon>
        <taxon>Coriobacteriia</taxon>
        <taxon>Coriobacteriales</taxon>
        <taxon>Atopobiaceae</taxon>
        <taxon>Olsenella</taxon>
    </lineage>
</organism>
<sequence length="720" mass="76325">MSRDRAPHTRPTDTAPVERGAAAPGRQEPQGRRTSRPQASARARRTAPARPQRAPEGGRATRDAAPRRAEGPRAAGQPRAGRRNDALDGLRALAIASVVFYHLSVAWLPSGHMGVIVFLVLTGYLLTSSLVRTLVKGGAIGYRTLWTRRLRRIWPPMAVCVFVTVAACVLFNHVLLTKLRPDFVPSLLLVSNLAAIVRGASYFDHLGGVSPLTHLWYLGLDAQFCLVWPPVLALLWRLGAKRRDAALPRRATFALALASAVAMAALFDPNGDPTRVYYGPDTRFFAPLVGACLALLWPLGRRRPVGALGGSKLDLGSLDIFGLVGLAGVLAVMVLSQDTATFLYRGGMMIVALLSAALVASLLDPATVTSRFFSARPLVWLGRRAFGIYLWHYPLFQLLRVTDGDTPAWVVALAVVASVALAELSLRLVEEPLARGASPLPTGPGRLAPARAAALVAGLAVVAVAVAGAVVVPDETALPTDALNNTGVSAGAAKDLTSESQQAADGGDAAGSAEDSKGVAEGATPDDHLVLTASADETGQNRYDPFVVADSVAGDASWYFKQHCPNGYLDSYVGRRPDQALDVLKGYVDQGVVGKVVVLCTFSNAPGTSSTLDQLVEACGDRIVYVVNVSIPESEEAQINSSLTALEKKYDNVHLIDWKSYVAGHGADSAEPWLYADREHLTPQGQPHYIDLITSAIAKDFVESAGGSAQVGTVGQNTGE</sequence>
<dbReference type="InterPro" id="IPR050879">
    <property type="entry name" value="Acyltransferase_3"/>
</dbReference>
<dbReference type="SUPFAM" id="SSF52266">
    <property type="entry name" value="SGNH hydrolase"/>
    <property type="match status" value="1"/>
</dbReference>
<accession>A0ABU7R7R6</accession>
<keyword evidence="5" id="KW-1185">Reference proteome</keyword>
<feature type="domain" description="Acyltransferase 3" evidence="3">
    <location>
        <begin position="85"/>
        <end position="422"/>
    </location>
</feature>
<feature type="transmembrane region" description="Helical" evidence="2">
    <location>
        <begin position="282"/>
        <end position="299"/>
    </location>
</feature>
<evidence type="ECO:0000256" key="1">
    <source>
        <dbReference type="SAM" id="MobiDB-lite"/>
    </source>
</evidence>
<dbReference type="RefSeq" id="WP_330957400.1">
    <property type="nucleotide sequence ID" value="NZ_JAZGJQ010000001.1"/>
</dbReference>
<dbReference type="Proteomes" id="UP001332931">
    <property type="component" value="Unassembled WGS sequence"/>
</dbReference>
<feature type="transmembrane region" description="Helical" evidence="2">
    <location>
        <begin position="320"/>
        <end position="336"/>
    </location>
</feature>
<dbReference type="GO" id="GO:0016746">
    <property type="term" value="F:acyltransferase activity"/>
    <property type="evidence" value="ECO:0007669"/>
    <property type="project" value="UniProtKB-KW"/>
</dbReference>